<dbReference type="Proteomes" id="UP000006728">
    <property type="component" value="Chromosome"/>
</dbReference>
<evidence type="ECO:0000313" key="2">
    <source>
        <dbReference type="EMBL" id="CAM06298.1"/>
    </source>
</evidence>
<feature type="compositionally biased region" description="Basic and acidic residues" evidence="1">
    <location>
        <begin position="91"/>
        <end position="101"/>
    </location>
</feature>
<keyword evidence="3" id="KW-1185">Reference proteome</keyword>
<sequence>MQERPPQVGAQDVEHGLGVGGVAAREPGERVQRTDPDLVGLAAEEFDGAGEAFVGDAIAVQIRAPGLQLLALPLDVLPLLLDAAPAVVEPQRVERDDRACRESAGPQRVRPGGPGVQDEQSRAHPDQCQHRQRDRHDQTSPALTHADDYRGRHPLSVPVGTLPAEAARGETMRTLFDGEVHVHYGQIYVQSEIGALTLEEHRAGQSNGLCGAAVPGQLFLTTGLHTGHVGFTVEVHDERPDVDEAWEEAVEASFRPLSPEVALVEWGGEAAWSLDLEEIDYRVRYCAVAMDESRRVDTRTDGEPMVDRYLLQFWPAPPGPDAVVKQTSVTAEYWHQVARSLPPPPTPEEKAEAERERRLEEERRREEVRARAEAESWAGRAPSERLRQAGGHAWAMAQLDRDLVDEIADLDADAQRSLARWAVRRAYELAGLDGIDWIAPALAALEQGRELPPPFDDKLGVWEVLLNDPRVPHTTVTLPDRSTENFLQQAAALPAIFGATEDDPLSAAFEALHSAAGAFGTDYPDLFAEVRREFTRRTP</sequence>
<feature type="region of interest" description="Disordered" evidence="1">
    <location>
        <begin position="90"/>
        <end position="157"/>
    </location>
</feature>
<dbReference type="eggNOG" id="ENOG502ZFB5">
    <property type="taxonomic scope" value="Bacteria"/>
</dbReference>
<gene>
    <name evidence="2" type="ordered locus">SACE_7140</name>
</gene>
<reference evidence="2 3" key="1">
    <citation type="journal article" date="2007" name="Nat. Biotechnol.">
        <title>Complete genome sequence of the erythromycin-producing bacterium Saccharopolyspora erythraea NRRL23338.</title>
        <authorList>
            <person name="Oliynyk M."/>
            <person name="Samborskyy M."/>
            <person name="Lester J.B."/>
            <person name="Mironenko T."/>
            <person name="Scott N."/>
            <person name="Dickens S."/>
            <person name="Haydock S.F."/>
            <person name="Leadlay P.F."/>
        </authorList>
    </citation>
    <scope>NUCLEOTIDE SEQUENCE [LARGE SCALE GENOMIC DNA]</scope>
    <source>
        <strain evidence="3">ATCC 11635 / DSM 40517 / JCM 4748 / NBRC 13426 / NCIMB 8594 / NRRL 2338</strain>
    </source>
</reference>
<dbReference type="HOGENOM" id="CLU_037742_0_0_11"/>
<feature type="compositionally biased region" description="Basic and acidic residues" evidence="1">
    <location>
        <begin position="119"/>
        <end position="138"/>
    </location>
</feature>
<protein>
    <submittedName>
        <fullName evidence="2">Uncharacterized protein</fullName>
    </submittedName>
</protein>
<dbReference type="AlphaFoldDB" id="A4FQH3"/>
<feature type="region of interest" description="Disordered" evidence="1">
    <location>
        <begin position="339"/>
        <end position="366"/>
    </location>
</feature>
<feature type="compositionally biased region" description="Basic and acidic residues" evidence="1">
    <location>
        <begin position="347"/>
        <end position="366"/>
    </location>
</feature>
<dbReference type="STRING" id="405948.SACE_7140"/>
<evidence type="ECO:0000313" key="3">
    <source>
        <dbReference type="Proteomes" id="UP000006728"/>
    </source>
</evidence>
<name>A4FQH3_SACEN</name>
<feature type="compositionally biased region" description="Basic and acidic residues" evidence="1">
    <location>
        <begin position="26"/>
        <end position="35"/>
    </location>
</feature>
<feature type="region of interest" description="Disordered" evidence="1">
    <location>
        <begin position="1"/>
        <end position="35"/>
    </location>
</feature>
<dbReference type="EMBL" id="AM420293">
    <property type="protein sequence ID" value="CAM06298.1"/>
    <property type="molecule type" value="Genomic_DNA"/>
</dbReference>
<proteinExistence type="predicted"/>
<accession>A4FQH3</accession>
<organism evidence="2 3">
    <name type="scientific">Saccharopolyspora erythraea (strain ATCC 11635 / DSM 40517 / JCM 4748 / NBRC 13426 / NCIMB 8594 / NRRL 2338)</name>
    <dbReference type="NCBI Taxonomy" id="405948"/>
    <lineage>
        <taxon>Bacteria</taxon>
        <taxon>Bacillati</taxon>
        <taxon>Actinomycetota</taxon>
        <taxon>Actinomycetes</taxon>
        <taxon>Pseudonocardiales</taxon>
        <taxon>Pseudonocardiaceae</taxon>
        <taxon>Saccharopolyspora</taxon>
    </lineage>
</organism>
<dbReference type="KEGG" id="sen:SACE_7140"/>
<evidence type="ECO:0000256" key="1">
    <source>
        <dbReference type="SAM" id="MobiDB-lite"/>
    </source>
</evidence>